<keyword evidence="2" id="KW-0378">Hydrolase</keyword>
<dbReference type="PANTHER" id="PTHR43046">
    <property type="entry name" value="GDP-MANNOSE MANNOSYL HYDROLASE"/>
    <property type="match status" value="1"/>
</dbReference>
<protein>
    <submittedName>
        <fullName evidence="4">NUDIX domain-containing protein</fullName>
    </submittedName>
</protein>
<dbReference type="Proteomes" id="UP000317430">
    <property type="component" value="Unassembled WGS sequence"/>
</dbReference>
<dbReference type="AlphaFoldDB" id="A0A5C5SH20"/>
<keyword evidence="5" id="KW-1185">Reference proteome</keyword>
<dbReference type="RefSeq" id="WP_146566618.1">
    <property type="nucleotide sequence ID" value="NZ_VOHL01000001.1"/>
</dbReference>
<evidence type="ECO:0000256" key="1">
    <source>
        <dbReference type="ARBA" id="ARBA00001946"/>
    </source>
</evidence>
<dbReference type="SUPFAM" id="SSF55811">
    <property type="entry name" value="Nudix"/>
    <property type="match status" value="1"/>
</dbReference>
<dbReference type="PANTHER" id="PTHR43046:SF2">
    <property type="entry name" value="8-OXO-DGTP DIPHOSPHATASE-RELATED"/>
    <property type="match status" value="1"/>
</dbReference>
<organism evidence="4 5">
    <name type="scientific">Streptococcus cuniculipharyngis</name>
    <dbReference type="NCBI Taxonomy" id="1562651"/>
    <lineage>
        <taxon>Bacteria</taxon>
        <taxon>Bacillati</taxon>
        <taxon>Bacillota</taxon>
        <taxon>Bacilli</taxon>
        <taxon>Lactobacillales</taxon>
        <taxon>Streptococcaceae</taxon>
        <taxon>Streptococcus</taxon>
    </lineage>
</organism>
<dbReference type="PROSITE" id="PS00893">
    <property type="entry name" value="NUDIX_BOX"/>
    <property type="match status" value="1"/>
</dbReference>
<dbReference type="InterPro" id="IPR015797">
    <property type="entry name" value="NUDIX_hydrolase-like_dom_sf"/>
</dbReference>
<gene>
    <name evidence="4" type="ORF">FRX57_03340</name>
</gene>
<comment type="caution">
    <text evidence="4">The sequence shown here is derived from an EMBL/GenBank/DDBJ whole genome shotgun (WGS) entry which is preliminary data.</text>
</comment>
<dbReference type="InterPro" id="IPR020084">
    <property type="entry name" value="NUDIX_hydrolase_CS"/>
</dbReference>
<evidence type="ECO:0000313" key="5">
    <source>
        <dbReference type="Proteomes" id="UP000317430"/>
    </source>
</evidence>
<dbReference type="OrthoDB" id="9787476at2"/>
<dbReference type="InterPro" id="IPR000086">
    <property type="entry name" value="NUDIX_hydrolase_dom"/>
</dbReference>
<comment type="cofactor">
    <cofactor evidence="1">
        <name>Mg(2+)</name>
        <dbReference type="ChEBI" id="CHEBI:18420"/>
    </cofactor>
</comment>
<name>A0A5C5SH20_9STRE</name>
<sequence length="157" mass="18025">MDYISFIRSKVGQDKIFLNFSVGILADDEGRILCQKRSDVIGTWSLLGGCWELGESSVDALKREFMEESGIEIEPIKLLNVYTNYEEHYPNGDVAQTVGFLYQVRAVKAFDIEDFSNDETLELAFFSQEELEQLEIISPQQKLMIEEYFAQGFEMGH</sequence>
<dbReference type="PROSITE" id="PS51462">
    <property type="entry name" value="NUDIX"/>
    <property type="match status" value="1"/>
</dbReference>
<proteinExistence type="predicted"/>
<feature type="domain" description="Nudix hydrolase" evidence="3">
    <location>
        <begin position="15"/>
        <end position="149"/>
    </location>
</feature>
<evidence type="ECO:0000256" key="2">
    <source>
        <dbReference type="ARBA" id="ARBA00022801"/>
    </source>
</evidence>
<evidence type="ECO:0000313" key="4">
    <source>
        <dbReference type="EMBL" id="TWS99245.1"/>
    </source>
</evidence>
<dbReference type="Gene3D" id="3.90.79.10">
    <property type="entry name" value="Nucleoside Triphosphate Pyrophosphohydrolase"/>
    <property type="match status" value="1"/>
</dbReference>
<evidence type="ECO:0000259" key="3">
    <source>
        <dbReference type="PROSITE" id="PS51462"/>
    </source>
</evidence>
<reference evidence="4 5" key="1">
    <citation type="submission" date="2019-08" db="EMBL/GenBank/DDBJ databases">
        <authorList>
            <person name="Lei W."/>
        </authorList>
    </citation>
    <scope>NUCLEOTIDE SEQUENCE [LARGE SCALE GENOMIC DNA]</scope>
    <source>
        <strain evidence="4 5">CCUG 66496</strain>
    </source>
</reference>
<dbReference type="EMBL" id="VOHL01000001">
    <property type="protein sequence ID" value="TWS99245.1"/>
    <property type="molecule type" value="Genomic_DNA"/>
</dbReference>
<dbReference type="GO" id="GO:0016787">
    <property type="term" value="F:hydrolase activity"/>
    <property type="evidence" value="ECO:0007669"/>
    <property type="project" value="UniProtKB-KW"/>
</dbReference>
<accession>A0A5C5SH20</accession>
<dbReference type="Pfam" id="PF00293">
    <property type="entry name" value="NUDIX"/>
    <property type="match status" value="1"/>
</dbReference>